<dbReference type="AlphaFoldDB" id="A0A644SUK1"/>
<comment type="caution">
    <text evidence="1">The sequence shown here is derived from an EMBL/GenBank/DDBJ whole genome shotgun (WGS) entry which is preliminary data.</text>
</comment>
<organism evidence="1">
    <name type="scientific">bioreactor metagenome</name>
    <dbReference type="NCBI Taxonomy" id="1076179"/>
    <lineage>
        <taxon>unclassified sequences</taxon>
        <taxon>metagenomes</taxon>
        <taxon>ecological metagenomes</taxon>
    </lineage>
</organism>
<sequence>MRKIKMSIVLAGLMLFVLGICAPNAYAADKTLDVRIIVNPDFWDSKVTFPNGNRAVINGIGIVLLDKGIPQIFKTLAPGQNELSFTYTGAEGADYQIKVPFLAGPGAAVYQTIEKIENNGQTLTYTIGVDTSIRPLTTELVQQ</sequence>
<dbReference type="EMBL" id="VSSQ01000007">
    <property type="protein sequence ID" value="MPL58380.1"/>
    <property type="molecule type" value="Genomic_DNA"/>
</dbReference>
<gene>
    <name evidence="1" type="ORF">SDC9_03912</name>
</gene>
<proteinExistence type="predicted"/>
<accession>A0A644SUK1</accession>
<protein>
    <submittedName>
        <fullName evidence="1">Uncharacterized protein</fullName>
    </submittedName>
</protein>
<reference evidence="1" key="1">
    <citation type="submission" date="2019-08" db="EMBL/GenBank/DDBJ databases">
        <authorList>
            <person name="Kucharzyk K."/>
            <person name="Murdoch R.W."/>
            <person name="Higgins S."/>
            <person name="Loffler F."/>
        </authorList>
    </citation>
    <scope>NUCLEOTIDE SEQUENCE</scope>
</reference>
<name>A0A644SUK1_9ZZZZ</name>
<evidence type="ECO:0000313" key="1">
    <source>
        <dbReference type="EMBL" id="MPL58380.1"/>
    </source>
</evidence>